<proteinExistence type="predicted"/>
<dbReference type="Pfam" id="PF09537">
    <property type="entry name" value="DUF2383"/>
    <property type="match status" value="1"/>
</dbReference>
<evidence type="ECO:0000313" key="2">
    <source>
        <dbReference type="EMBL" id="MBZ5753428.1"/>
    </source>
</evidence>
<protein>
    <submittedName>
        <fullName evidence="2">PA2169 family four-helix-bundle protein</fullName>
    </submittedName>
</protein>
<dbReference type="InterPro" id="IPR012347">
    <property type="entry name" value="Ferritin-like"/>
</dbReference>
<reference evidence="2" key="1">
    <citation type="submission" date="2024-05" db="EMBL/GenBank/DDBJ databases">
        <title>Metabacillus sp. nov., isolated from the rhizosphere soil of tomato plants.</title>
        <authorList>
            <person name="Ma R."/>
        </authorList>
    </citation>
    <scope>NUCLEOTIDE SEQUENCE</scope>
    <source>
        <strain evidence="2">DBTR6</strain>
    </source>
</reference>
<dbReference type="CDD" id="cd00657">
    <property type="entry name" value="Ferritin_like"/>
    <property type="match status" value="1"/>
</dbReference>
<dbReference type="InterPro" id="IPR019052">
    <property type="entry name" value="DUF2383"/>
</dbReference>
<gene>
    <name evidence="2" type="ORF">K9V48_25180</name>
</gene>
<keyword evidence="3" id="KW-1185">Reference proteome</keyword>
<dbReference type="InterPro" id="IPR009078">
    <property type="entry name" value="Ferritin-like_SF"/>
</dbReference>
<dbReference type="SUPFAM" id="SSF47240">
    <property type="entry name" value="Ferritin-like"/>
    <property type="match status" value="1"/>
</dbReference>
<comment type="caution">
    <text evidence="2">The sequence shown here is derived from an EMBL/GenBank/DDBJ whole genome shotgun (WGS) entry which is preliminary data.</text>
</comment>
<dbReference type="Gene3D" id="1.20.1260.10">
    <property type="match status" value="1"/>
</dbReference>
<dbReference type="EMBL" id="JAIQUM010000109">
    <property type="protein sequence ID" value="MBZ5753428.1"/>
    <property type="molecule type" value="Genomic_DNA"/>
</dbReference>
<dbReference type="Proteomes" id="UP001165287">
    <property type="component" value="Unassembled WGS sequence"/>
</dbReference>
<accession>A0ABS7UYL7</accession>
<name>A0ABS7UYL7_9BACI</name>
<feature type="domain" description="DUF2383" evidence="1">
    <location>
        <begin position="5"/>
        <end position="77"/>
    </location>
</feature>
<evidence type="ECO:0000259" key="1">
    <source>
        <dbReference type="Pfam" id="PF09537"/>
    </source>
</evidence>
<sequence length="86" mass="9808">MAVNDVVKILNAFLKGQYMGIHAYEHCIEKLKDPNIKKEFQNIQQDHKIHALKVAERIQNLWGIPVDNEGIVGSVQGFIGQFMIPH</sequence>
<organism evidence="2 3">
    <name type="scientific">Metabacillus rhizolycopersici</name>
    <dbReference type="NCBI Taxonomy" id="2875709"/>
    <lineage>
        <taxon>Bacteria</taxon>
        <taxon>Bacillati</taxon>
        <taxon>Bacillota</taxon>
        <taxon>Bacilli</taxon>
        <taxon>Bacillales</taxon>
        <taxon>Bacillaceae</taxon>
        <taxon>Metabacillus</taxon>
    </lineage>
</organism>
<evidence type="ECO:0000313" key="3">
    <source>
        <dbReference type="Proteomes" id="UP001165287"/>
    </source>
</evidence>